<gene>
    <name evidence="6" type="ORF">JCR33_13320</name>
</gene>
<dbReference type="InterPro" id="IPR040086">
    <property type="entry name" value="MJ0683-like"/>
</dbReference>
<dbReference type="SMART" id="SM00729">
    <property type="entry name" value="Elp3"/>
    <property type="match status" value="1"/>
</dbReference>
<accession>A0A934MH83</accession>
<dbReference type="Proteomes" id="UP000609531">
    <property type="component" value="Unassembled WGS sequence"/>
</dbReference>
<dbReference type="RefSeq" id="WP_198882573.1">
    <property type="nucleotide sequence ID" value="NZ_JAEKJA010000010.1"/>
</dbReference>
<dbReference type="CDD" id="cd01335">
    <property type="entry name" value="Radical_SAM"/>
    <property type="match status" value="1"/>
</dbReference>
<dbReference type="NCBIfam" id="NF033668">
    <property type="entry name" value="rSAM_PA0069"/>
    <property type="match status" value="1"/>
</dbReference>
<name>A0A934MH83_9HYPH</name>
<keyword evidence="2" id="KW-0408">Iron</keyword>
<feature type="domain" description="Radical SAM core" evidence="5">
    <location>
        <begin position="62"/>
        <end position="302"/>
    </location>
</feature>
<keyword evidence="1" id="KW-0479">Metal-binding</keyword>
<dbReference type="PANTHER" id="PTHR43432">
    <property type="entry name" value="SLR0285 PROTEIN"/>
    <property type="match status" value="1"/>
</dbReference>
<dbReference type="PROSITE" id="PS51918">
    <property type="entry name" value="RADICAL_SAM"/>
    <property type="match status" value="1"/>
</dbReference>
<dbReference type="Gene3D" id="3.80.30.30">
    <property type="match status" value="1"/>
</dbReference>
<dbReference type="InterPro" id="IPR006638">
    <property type="entry name" value="Elp3/MiaA/NifB-like_rSAM"/>
</dbReference>
<dbReference type="GO" id="GO:0003824">
    <property type="term" value="F:catalytic activity"/>
    <property type="evidence" value="ECO:0007669"/>
    <property type="project" value="InterPro"/>
</dbReference>
<evidence type="ECO:0000256" key="3">
    <source>
        <dbReference type="ARBA" id="ARBA00023014"/>
    </source>
</evidence>
<organism evidence="6 7">
    <name type="scientific">Acuticoccus mangrovi</name>
    <dbReference type="NCBI Taxonomy" id="2796142"/>
    <lineage>
        <taxon>Bacteria</taxon>
        <taxon>Pseudomonadati</taxon>
        <taxon>Pseudomonadota</taxon>
        <taxon>Alphaproteobacteria</taxon>
        <taxon>Hyphomicrobiales</taxon>
        <taxon>Amorphaceae</taxon>
        <taxon>Acuticoccus</taxon>
    </lineage>
</organism>
<evidence type="ECO:0000256" key="1">
    <source>
        <dbReference type="ARBA" id="ARBA00022723"/>
    </source>
</evidence>
<dbReference type="SFLD" id="SFLDS00029">
    <property type="entry name" value="Radical_SAM"/>
    <property type="match status" value="1"/>
</dbReference>
<dbReference type="InterPro" id="IPR058240">
    <property type="entry name" value="rSAM_sf"/>
</dbReference>
<dbReference type="SFLD" id="SFLDG01084">
    <property type="entry name" value="Uncharacterised_Radical_SAM_Su"/>
    <property type="match status" value="1"/>
</dbReference>
<evidence type="ECO:0000313" key="6">
    <source>
        <dbReference type="EMBL" id="MBJ3776680.1"/>
    </source>
</evidence>
<dbReference type="SUPFAM" id="SSF102114">
    <property type="entry name" value="Radical SAM enzymes"/>
    <property type="match status" value="1"/>
</dbReference>
<dbReference type="GO" id="GO:0046872">
    <property type="term" value="F:metal ion binding"/>
    <property type="evidence" value="ECO:0007669"/>
    <property type="project" value="UniProtKB-KW"/>
</dbReference>
<protein>
    <submittedName>
        <fullName evidence="6">PA0069 family radical SAM protein</fullName>
    </submittedName>
</protein>
<reference evidence="6" key="1">
    <citation type="submission" date="2020-12" db="EMBL/GenBank/DDBJ databases">
        <title>Bacterial taxonomy.</title>
        <authorList>
            <person name="Pan X."/>
        </authorList>
    </citation>
    <scope>NUCLEOTIDE SEQUENCE</scope>
    <source>
        <strain evidence="6">B2012</strain>
    </source>
</reference>
<sequence length="361" mass="40328">MAITLHVPKSPKSGRGASINPHPRFEREETVAFDDGWDLETDAARPRTTVTEEKAKTIITRNASPDIGFDRSINAYRGCEHGCVYCFARPTHAYMGLSPGLDFETRLFAKPDAAALLREELAAPSYRCRSIAIGTNTDPYQPVERERRITRSILEVLAATRHPVGIVTKSDLVLRDLDILAPMARDGLTKVGISVTTLNPLLARTMEPRAPTPKKRLDAVARLQEAGVPVSVLVAPIVPSINDHEIEAIVAAAAERGVETVNYVLLRLPHEVKDIVRDWLARHFPDRARRVMTVMQAMRGGKDYDATWGVRQRGEGPFAKLIAERMELAVKRHDLKIGSTRLRTDLFTPPRRQRPQLDLFD</sequence>
<feature type="region of interest" description="Disordered" evidence="4">
    <location>
        <begin position="1"/>
        <end position="24"/>
    </location>
</feature>
<keyword evidence="7" id="KW-1185">Reference proteome</keyword>
<dbReference type="AlphaFoldDB" id="A0A934MH83"/>
<comment type="caution">
    <text evidence="6">The sequence shown here is derived from an EMBL/GenBank/DDBJ whole genome shotgun (WGS) entry which is preliminary data.</text>
</comment>
<dbReference type="GO" id="GO:0051536">
    <property type="term" value="F:iron-sulfur cluster binding"/>
    <property type="evidence" value="ECO:0007669"/>
    <property type="project" value="UniProtKB-KW"/>
</dbReference>
<evidence type="ECO:0000259" key="5">
    <source>
        <dbReference type="PROSITE" id="PS51918"/>
    </source>
</evidence>
<dbReference type="InterPro" id="IPR007197">
    <property type="entry name" value="rSAM"/>
</dbReference>
<dbReference type="EMBL" id="JAEKJA010000010">
    <property type="protein sequence ID" value="MBJ3776680.1"/>
    <property type="molecule type" value="Genomic_DNA"/>
</dbReference>
<keyword evidence="3" id="KW-0411">Iron-sulfur</keyword>
<evidence type="ECO:0000256" key="4">
    <source>
        <dbReference type="SAM" id="MobiDB-lite"/>
    </source>
</evidence>
<proteinExistence type="predicted"/>
<evidence type="ECO:0000313" key="7">
    <source>
        <dbReference type="Proteomes" id="UP000609531"/>
    </source>
</evidence>
<dbReference type="Pfam" id="PF04055">
    <property type="entry name" value="Radical_SAM"/>
    <property type="match status" value="1"/>
</dbReference>
<evidence type="ECO:0000256" key="2">
    <source>
        <dbReference type="ARBA" id="ARBA00023004"/>
    </source>
</evidence>
<dbReference type="PANTHER" id="PTHR43432:SF3">
    <property type="entry name" value="SLR0285 PROTEIN"/>
    <property type="match status" value="1"/>
</dbReference>